<dbReference type="OrthoDB" id="9792085at2"/>
<evidence type="ECO:0000313" key="4">
    <source>
        <dbReference type="EMBL" id="SDS81581.1"/>
    </source>
</evidence>
<feature type="domain" description="GFO/IDH/MocA-like oxidoreductase" evidence="3">
    <location>
        <begin position="132"/>
        <end position="273"/>
    </location>
</feature>
<name>A0A1H1VAS1_9ACTN</name>
<accession>A0A1H1VAS1</accession>
<evidence type="ECO:0000259" key="3">
    <source>
        <dbReference type="Pfam" id="PF22725"/>
    </source>
</evidence>
<feature type="domain" description="Gfo/Idh/MocA-like oxidoreductase N-terminal" evidence="2">
    <location>
        <begin position="7"/>
        <end position="118"/>
    </location>
</feature>
<keyword evidence="5" id="KW-1185">Reference proteome</keyword>
<dbReference type="Pfam" id="PF01408">
    <property type="entry name" value="GFO_IDH_MocA"/>
    <property type="match status" value="1"/>
</dbReference>
<protein>
    <submittedName>
        <fullName evidence="4">Predicted dehydrogenase</fullName>
    </submittedName>
</protein>
<evidence type="ECO:0000259" key="2">
    <source>
        <dbReference type="Pfam" id="PF01408"/>
    </source>
</evidence>
<dbReference type="EMBL" id="LT629772">
    <property type="protein sequence ID" value="SDS81581.1"/>
    <property type="molecule type" value="Genomic_DNA"/>
</dbReference>
<dbReference type="InterPro" id="IPR050463">
    <property type="entry name" value="Gfo/Idh/MocA_oxidrdct_glycsds"/>
</dbReference>
<dbReference type="GO" id="GO:0016491">
    <property type="term" value="F:oxidoreductase activity"/>
    <property type="evidence" value="ECO:0007669"/>
    <property type="project" value="UniProtKB-KW"/>
</dbReference>
<sequence length="378" mass="40042">MTNGVQKVAILGAGMIGEVHRRAAVLAGAQVAGVLASSPERSREVASRWGVEHAYADIDEVIGSDVDAVHICTPNSYHVPYAIAALEAGKHVLCEKPLGVSLDDAKKAAAVAERTGLVNTIPFAYRFHPIARELQARVRSEEFGAPNLIHGSYLQDWMLDPNASGWRVDPEAGGPSRAFGDIGSHWCDLAEWVTGERIVELVADTSIAIPQRPSGTAASFSAAAGEGPLVDVVTEDSALILFKTDKGTSGSAVISQLAAGRKNRLWLEVDGAAHSAVFDQEHAEELWIGGDAESITVVRDPNNGSAEQRRLSQLPAGHAQGYAQCFENYVADSYAAIAAHNGSGEAPQGLPTFADGLRAAEICDAMLRSTKSRAWETV</sequence>
<dbReference type="RefSeq" id="WP_091526244.1">
    <property type="nucleotide sequence ID" value="NZ_LT629772.1"/>
</dbReference>
<evidence type="ECO:0000313" key="5">
    <source>
        <dbReference type="Proteomes" id="UP000199103"/>
    </source>
</evidence>
<reference evidence="4 5" key="1">
    <citation type="submission" date="2016-10" db="EMBL/GenBank/DDBJ databases">
        <authorList>
            <person name="de Groot N.N."/>
        </authorList>
    </citation>
    <scope>NUCLEOTIDE SEQUENCE [LARGE SCALE GENOMIC DNA]</scope>
    <source>
        <strain evidence="4 5">DSM 21800</strain>
    </source>
</reference>
<dbReference type="Proteomes" id="UP000199103">
    <property type="component" value="Chromosome I"/>
</dbReference>
<dbReference type="Gene3D" id="3.30.360.10">
    <property type="entry name" value="Dihydrodipicolinate Reductase, domain 2"/>
    <property type="match status" value="1"/>
</dbReference>
<dbReference type="AlphaFoldDB" id="A0A1H1VAS1"/>
<dbReference type="STRING" id="630515.SAMN04489812_3125"/>
<dbReference type="PANTHER" id="PTHR43818:SF11">
    <property type="entry name" value="BCDNA.GH03377"/>
    <property type="match status" value="1"/>
</dbReference>
<organism evidence="4 5">
    <name type="scientific">Microlunatus soli</name>
    <dbReference type="NCBI Taxonomy" id="630515"/>
    <lineage>
        <taxon>Bacteria</taxon>
        <taxon>Bacillati</taxon>
        <taxon>Actinomycetota</taxon>
        <taxon>Actinomycetes</taxon>
        <taxon>Propionibacteriales</taxon>
        <taxon>Propionibacteriaceae</taxon>
        <taxon>Microlunatus</taxon>
    </lineage>
</organism>
<evidence type="ECO:0000256" key="1">
    <source>
        <dbReference type="ARBA" id="ARBA00023002"/>
    </source>
</evidence>
<dbReference type="SUPFAM" id="SSF51735">
    <property type="entry name" value="NAD(P)-binding Rossmann-fold domains"/>
    <property type="match status" value="1"/>
</dbReference>
<gene>
    <name evidence="4" type="ORF">SAMN04489812_3125</name>
</gene>
<dbReference type="Gene3D" id="3.40.50.720">
    <property type="entry name" value="NAD(P)-binding Rossmann-like Domain"/>
    <property type="match status" value="1"/>
</dbReference>
<dbReference type="InterPro" id="IPR055170">
    <property type="entry name" value="GFO_IDH_MocA-like_dom"/>
</dbReference>
<keyword evidence="1" id="KW-0560">Oxidoreductase</keyword>
<proteinExistence type="predicted"/>
<dbReference type="PANTHER" id="PTHR43818">
    <property type="entry name" value="BCDNA.GH03377"/>
    <property type="match status" value="1"/>
</dbReference>
<dbReference type="InterPro" id="IPR036291">
    <property type="entry name" value="NAD(P)-bd_dom_sf"/>
</dbReference>
<dbReference type="Pfam" id="PF22725">
    <property type="entry name" value="GFO_IDH_MocA_C3"/>
    <property type="match status" value="1"/>
</dbReference>
<dbReference type="GO" id="GO:0000166">
    <property type="term" value="F:nucleotide binding"/>
    <property type="evidence" value="ECO:0007669"/>
    <property type="project" value="InterPro"/>
</dbReference>
<dbReference type="InterPro" id="IPR000683">
    <property type="entry name" value="Gfo/Idh/MocA-like_OxRdtase_N"/>
</dbReference>
<dbReference type="SUPFAM" id="SSF55347">
    <property type="entry name" value="Glyceraldehyde-3-phosphate dehydrogenase-like, C-terminal domain"/>
    <property type="match status" value="1"/>
</dbReference>